<feature type="domain" description="UBC core" evidence="1">
    <location>
        <begin position="55"/>
        <end position="219"/>
    </location>
</feature>
<dbReference type="InterPro" id="IPR000608">
    <property type="entry name" value="UBC"/>
</dbReference>
<dbReference type="EMBL" id="GGYP01003834">
    <property type="protein sequence ID" value="MDE48605.1"/>
    <property type="molecule type" value="Transcribed_RNA"/>
</dbReference>
<gene>
    <name evidence="2" type="primary">UBE2Q2_8</name>
    <name evidence="2" type="ORF">g.18627</name>
</gene>
<name>A0A6G1SDP0_9ACAR</name>
<dbReference type="Gene3D" id="3.10.110.10">
    <property type="entry name" value="Ubiquitin Conjugating Enzyme"/>
    <property type="match status" value="1"/>
</dbReference>
<proteinExistence type="predicted"/>
<dbReference type="SUPFAM" id="SSF54495">
    <property type="entry name" value="UBC-like"/>
    <property type="match status" value="1"/>
</dbReference>
<reference evidence="2" key="1">
    <citation type="submission" date="2018-10" db="EMBL/GenBank/DDBJ databases">
        <title>Transcriptome assembly of Aceria tosichella (Wheat curl mite) Type 2.</title>
        <authorList>
            <person name="Scully E.D."/>
            <person name="Geib S.M."/>
            <person name="Palmer N.A."/>
            <person name="Gupta A.K."/>
            <person name="Sarath G."/>
            <person name="Tatineni S."/>
        </authorList>
    </citation>
    <scope>NUCLEOTIDE SEQUENCE</scope>
    <source>
        <strain evidence="2">LincolnNE</strain>
    </source>
</reference>
<evidence type="ECO:0000259" key="1">
    <source>
        <dbReference type="PROSITE" id="PS50127"/>
    </source>
</evidence>
<dbReference type="InterPro" id="IPR050113">
    <property type="entry name" value="Ub_conjugating_enzyme"/>
</dbReference>
<organism evidence="2">
    <name type="scientific">Aceria tosichella</name>
    <name type="common">wheat curl mite</name>
    <dbReference type="NCBI Taxonomy" id="561515"/>
    <lineage>
        <taxon>Eukaryota</taxon>
        <taxon>Metazoa</taxon>
        <taxon>Ecdysozoa</taxon>
        <taxon>Arthropoda</taxon>
        <taxon>Chelicerata</taxon>
        <taxon>Arachnida</taxon>
        <taxon>Acari</taxon>
        <taxon>Acariformes</taxon>
        <taxon>Trombidiformes</taxon>
        <taxon>Prostigmata</taxon>
        <taxon>Eupodina</taxon>
        <taxon>Eriophyoidea</taxon>
        <taxon>Eriophyidae</taxon>
        <taxon>Eriophyinae</taxon>
        <taxon>Aceriini</taxon>
        <taxon>Aceria</taxon>
    </lineage>
</organism>
<dbReference type="InterPro" id="IPR016135">
    <property type="entry name" value="UBQ-conjugating_enzyme/RWD"/>
</dbReference>
<dbReference type="PANTHER" id="PTHR24067">
    <property type="entry name" value="UBIQUITIN-CONJUGATING ENZYME E2"/>
    <property type="match status" value="1"/>
</dbReference>
<accession>A0A6G1SDP0</accession>
<dbReference type="PROSITE" id="PS50127">
    <property type="entry name" value="UBC_2"/>
    <property type="match status" value="1"/>
</dbReference>
<dbReference type="SMART" id="SM00212">
    <property type="entry name" value="UBCc"/>
    <property type="match status" value="1"/>
</dbReference>
<dbReference type="Pfam" id="PF00179">
    <property type="entry name" value="UQ_con"/>
    <property type="match status" value="1"/>
</dbReference>
<sequence length="223" mass="25146">MISSVCCSKPRKMSRSNELVYKSSAVIVTLLVLLSLILTPQVTQAQPAKRSASALASKRLMKEFKDVQESDSVRNGVFTAELVDDNIFEWHVKLYKVGPDSRLNYTLMESKRNGGVDHIKLQIKYSDDYPFSPPFVRVVYPYLAGVAMYGNGVICSQLLTEEGWASSYTIEPLILQLSATLCEGNAFVDLRYAELRFTYEEARESFEALSKKGSEDWSWPDKS</sequence>
<dbReference type="AlphaFoldDB" id="A0A6G1SDP0"/>
<protein>
    <submittedName>
        <fullName evidence="2">Ubiquitin-conjugating enzyme E2 Q2</fullName>
    </submittedName>
</protein>
<dbReference type="CDD" id="cd23802">
    <property type="entry name" value="UBCc_UBE2Q"/>
    <property type="match status" value="1"/>
</dbReference>
<evidence type="ECO:0000313" key="2">
    <source>
        <dbReference type="EMBL" id="MDE48605.1"/>
    </source>
</evidence>